<proteinExistence type="predicted"/>
<evidence type="ECO:0000313" key="3">
    <source>
        <dbReference type="Proteomes" id="UP000663870"/>
    </source>
</evidence>
<organism evidence="2 3">
    <name type="scientific">Rotaria sordida</name>
    <dbReference type="NCBI Taxonomy" id="392033"/>
    <lineage>
        <taxon>Eukaryota</taxon>
        <taxon>Metazoa</taxon>
        <taxon>Spiralia</taxon>
        <taxon>Gnathifera</taxon>
        <taxon>Rotifera</taxon>
        <taxon>Eurotatoria</taxon>
        <taxon>Bdelloidea</taxon>
        <taxon>Philodinida</taxon>
        <taxon>Philodinidae</taxon>
        <taxon>Rotaria</taxon>
    </lineage>
</organism>
<sequence length="180" mass="21067">MIHAFCRASKINQALNLLNQYEQTNNKYPPMYITLLSAYARLQNINKVIQIRDLIEEYFPNNVHYISSTTILLANTHAFLDNMNEARRLRTIATEKNKLSGISWTETNDGRIHEFIAHDKRHERTEDIYEELKHISDKLNKDGLISDQRWITSDHNSSELNDPLNSDSECLAFSYQLLLR</sequence>
<accession>A0A814XQ83</accession>
<dbReference type="Proteomes" id="UP000663854">
    <property type="component" value="Unassembled WGS sequence"/>
</dbReference>
<keyword evidence="3" id="KW-1185">Reference proteome</keyword>
<comment type="caution">
    <text evidence="2">The sequence shown here is derived from an EMBL/GenBank/DDBJ whole genome shotgun (WGS) entry which is preliminary data.</text>
</comment>
<evidence type="ECO:0000313" key="1">
    <source>
        <dbReference type="EMBL" id="CAF0805101.1"/>
    </source>
</evidence>
<reference evidence="2" key="1">
    <citation type="submission" date="2021-02" db="EMBL/GenBank/DDBJ databases">
        <authorList>
            <person name="Nowell W R."/>
        </authorList>
    </citation>
    <scope>NUCLEOTIDE SEQUENCE</scope>
</reference>
<dbReference type="Gene3D" id="1.25.40.10">
    <property type="entry name" value="Tetratricopeptide repeat domain"/>
    <property type="match status" value="1"/>
</dbReference>
<evidence type="ECO:0008006" key="4">
    <source>
        <dbReference type="Google" id="ProtNLM"/>
    </source>
</evidence>
<gene>
    <name evidence="2" type="ORF">JXQ802_LOCUS25287</name>
    <name evidence="1" type="ORF">PYM288_LOCUS4815</name>
</gene>
<dbReference type="EMBL" id="CAJNOL010000846">
    <property type="protein sequence ID" value="CAF1217966.1"/>
    <property type="molecule type" value="Genomic_DNA"/>
</dbReference>
<protein>
    <recommendedName>
        <fullName evidence="4">Pentatricopeptide repeat-containing protein</fullName>
    </recommendedName>
</protein>
<dbReference type="EMBL" id="CAJNOH010000045">
    <property type="protein sequence ID" value="CAF0805101.1"/>
    <property type="molecule type" value="Genomic_DNA"/>
</dbReference>
<evidence type="ECO:0000313" key="2">
    <source>
        <dbReference type="EMBL" id="CAF1217966.1"/>
    </source>
</evidence>
<dbReference type="SUPFAM" id="SSF48452">
    <property type="entry name" value="TPR-like"/>
    <property type="match status" value="1"/>
</dbReference>
<dbReference type="InterPro" id="IPR011990">
    <property type="entry name" value="TPR-like_helical_dom_sf"/>
</dbReference>
<dbReference type="AlphaFoldDB" id="A0A814XQ83"/>
<dbReference type="Proteomes" id="UP000663870">
    <property type="component" value="Unassembled WGS sequence"/>
</dbReference>
<name>A0A814XQ83_9BILA</name>